<gene>
    <name evidence="1" type="ORF">SDJN03_25394</name>
</gene>
<organism evidence="1 2">
    <name type="scientific">Cucurbita argyrosperma subsp. sororia</name>
    <dbReference type="NCBI Taxonomy" id="37648"/>
    <lineage>
        <taxon>Eukaryota</taxon>
        <taxon>Viridiplantae</taxon>
        <taxon>Streptophyta</taxon>
        <taxon>Embryophyta</taxon>
        <taxon>Tracheophyta</taxon>
        <taxon>Spermatophyta</taxon>
        <taxon>Magnoliopsida</taxon>
        <taxon>eudicotyledons</taxon>
        <taxon>Gunneridae</taxon>
        <taxon>Pentapetalae</taxon>
        <taxon>rosids</taxon>
        <taxon>fabids</taxon>
        <taxon>Cucurbitales</taxon>
        <taxon>Cucurbitaceae</taxon>
        <taxon>Cucurbiteae</taxon>
        <taxon>Cucurbita</taxon>
    </lineage>
</organism>
<evidence type="ECO:0000313" key="2">
    <source>
        <dbReference type="Proteomes" id="UP000685013"/>
    </source>
</evidence>
<evidence type="ECO:0000313" key="1">
    <source>
        <dbReference type="EMBL" id="KAG6577820.1"/>
    </source>
</evidence>
<proteinExistence type="predicted"/>
<keyword evidence="2" id="KW-1185">Reference proteome</keyword>
<comment type="caution">
    <text evidence="1">The sequence shown here is derived from an EMBL/GenBank/DDBJ whole genome shotgun (WGS) entry which is preliminary data.</text>
</comment>
<name>A0AAV6MC18_9ROSI</name>
<reference evidence="1 2" key="1">
    <citation type="journal article" date="2021" name="Hortic Res">
        <title>The domestication of Cucurbita argyrosperma as revealed by the genome of its wild relative.</title>
        <authorList>
            <person name="Barrera-Redondo J."/>
            <person name="Sanchez-de la Vega G."/>
            <person name="Aguirre-Liguori J.A."/>
            <person name="Castellanos-Morales G."/>
            <person name="Gutierrez-Guerrero Y.T."/>
            <person name="Aguirre-Dugua X."/>
            <person name="Aguirre-Planter E."/>
            <person name="Tenaillon M.I."/>
            <person name="Lira-Saade R."/>
            <person name="Eguiarte L.E."/>
        </authorList>
    </citation>
    <scope>NUCLEOTIDE SEQUENCE [LARGE SCALE GENOMIC DNA]</scope>
    <source>
        <strain evidence="1">JBR-2021</strain>
    </source>
</reference>
<protein>
    <submittedName>
        <fullName evidence="1">Uncharacterized protein</fullName>
    </submittedName>
</protein>
<dbReference type="EMBL" id="JAGKQH010000016">
    <property type="protein sequence ID" value="KAG6577820.1"/>
    <property type="molecule type" value="Genomic_DNA"/>
</dbReference>
<dbReference type="Proteomes" id="UP000685013">
    <property type="component" value="Chromosome 16"/>
</dbReference>
<accession>A0AAV6MC18</accession>
<sequence length="82" mass="9375">MLVHYSLFLPRWRYRHICRRFVGLNITNSKANSSSRRLCSAAWNERKMGVPSGVFKHTAVKRILELPQCKDGAIPEISGSKC</sequence>
<feature type="non-terminal residue" evidence="1">
    <location>
        <position position="1"/>
    </location>
</feature>
<dbReference type="AlphaFoldDB" id="A0AAV6MC18"/>